<protein>
    <submittedName>
        <fullName evidence="4">D-glycero-beta-D-manno-heptose-7-phosphate kinase</fullName>
    </submittedName>
</protein>
<dbReference type="PANTHER" id="PTHR46969:SF1">
    <property type="entry name" value="BIFUNCTIONAL PROTEIN HLDE"/>
    <property type="match status" value="1"/>
</dbReference>
<proteinExistence type="predicted"/>
<dbReference type="Gene3D" id="3.40.1190.20">
    <property type="match status" value="1"/>
</dbReference>
<keyword evidence="2 4" id="KW-0418">Kinase</keyword>
<dbReference type="InterPro" id="IPR011913">
    <property type="entry name" value="RfaE_dom_I"/>
</dbReference>
<dbReference type="PANTHER" id="PTHR46969">
    <property type="entry name" value="BIFUNCTIONAL PROTEIN HLDE"/>
    <property type="match status" value="1"/>
</dbReference>
<feature type="domain" description="Carbohydrate kinase PfkB" evidence="3">
    <location>
        <begin position="51"/>
        <end position="351"/>
    </location>
</feature>
<dbReference type="InterPro" id="IPR029056">
    <property type="entry name" value="Ribokinase-like"/>
</dbReference>
<accession>A0A538U905</accession>
<sequence length="361" mass="37712">MPGLARSASTRRAAACVDPRNGAMLACRAVAPPPLDLARLRALVPRLAGRRVVVWGDLMLDRYLWGRVDRISPEAPVPVVEIERESFALGGAGNVAANLSALGAQAVLVGVVGRDSDGDQLLEALGARGIETGPVARDPARPTTVKTRIIAHQQQVVRADREARQEMNGSLAEGVQRTLLEEIGRADGLVVSDYGKGVISASALAPVLGAAFGRGIHVSVDPKESHIDAYRGVSILTPNQHEAGAVMGRRIVDDASLLEVGWGLLKRVESRALLITRGSGGMSLFEQDGRFTHLRTVAREVYDVTGAGDTVVSVVALALAAGADFVSACALANHAAGEVIREVGTASCTPQALLASLTDPA</sequence>
<dbReference type="GO" id="GO:0016773">
    <property type="term" value="F:phosphotransferase activity, alcohol group as acceptor"/>
    <property type="evidence" value="ECO:0007669"/>
    <property type="project" value="InterPro"/>
</dbReference>
<dbReference type="GO" id="GO:0033785">
    <property type="term" value="F:heptose 7-phosphate kinase activity"/>
    <property type="evidence" value="ECO:0007669"/>
    <property type="project" value="TreeGrafter"/>
</dbReference>
<organism evidence="4 5">
    <name type="scientific">Eiseniibacteriota bacterium</name>
    <dbReference type="NCBI Taxonomy" id="2212470"/>
    <lineage>
        <taxon>Bacteria</taxon>
        <taxon>Candidatus Eiseniibacteriota</taxon>
    </lineage>
</organism>
<comment type="caution">
    <text evidence="4">The sequence shown here is derived from an EMBL/GenBank/DDBJ whole genome shotgun (WGS) entry which is preliminary data.</text>
</comment>
<dbReference type="FunFam" id="3.40.1190.20:FF:000002">
    <property type="entry name" value="Bifunctional protein HldE"/>
    <property type="match status" value="1"/>
</dbReference>
<name>A0A538U905_UNCEI</name>
<dbReference type="PROSITE" id="PS00583">
    <property type="entry name" value="PFKB_KINASES_1"/>
    <property type="match status" value="1"/>
</dbReference>
<reference evidence="4 5" key="1">
    <citation type="journal article" date="2019" name="Nat. Microbiol.">
        <title>Mediterranean grassland soil C-N compound turnover is dependent on rainfall and depth, and is mediated by genomically divergent microorganisms.</title>
        <authorList>
            <person name="Diamond S."/>
            <person name="Andeer P.F."/>
            <person name="Li Z."/>
            <person name="Crits-Christoph A."/>
            <person name="Burstein D."/>
            <person name="Anantharaman K."/>
            <person name="Lane K.R."/>
            <person name="Thomas B.C."/>
            <person name="Pan C."/>
            <person name="Northen T.R."/>
            <person name="Banfield J.F."/>
        </authorList>
    </citation>
    <scope>NUCLEOTIDE SEQUENCE [LARGE SCALE GENOMIC DNA]</scope>
    <source>
        <strain evidence="4">WS_10</strain>
    </source>
</reference>
<evidence type="ECO:0000313" key="5">
    <source>
        <dbReference type="Proteomes" id="UP000319836"/>
    </source>
</evidence>
<evidence type="ECO:0000259" key="3">
    <source>
        <dbReference type="Pfam" id="PF00294"/>
    </source>
</evidence>
<dbReference type="NCBIfam" id="TIGR02198">
    <property type="entry name" value="rfaE_dom_I"/>
    <property type="match status" value="1"/>
</dbReference>
<evidence type="ECO:0000256" key="1">
    <source>
        <dbReference type="ARBA" id="ARBA00022679"/>
    </source>
</evidence>
<evidence type="ECO:0000313" key="4">
    <source>
        <dbReference type="EMBL" id="TMQ72340.1"/>
    </source>
</evidence>
<gene>
    <name evidence="4" type="primary">rfaE1</name>
    <name evidence="4" type="ORF">E6K80_03110</name>
</gene>
<dbReference type="GO" id="GO:0005829">
    <property type="term" value="C:cytosol"/>
    <property type="evidence" value="ECO:0007669"/>
    <property type="project" value="TreeGrafter"/>
</dbReference>
<dbReference type="CDD" id="cd01172">
    <property type="entry name" value="RfaE_like"/>
    <property type="match status" value="1"/>
</dbReference>
<dbReference type="SUPFAM" id="SSF53613">
    <property type="entry name" value="Ribokinase-like"/>
    <property type="match status" value="1"/>
</dbReference>
<dbReference type="Pfam" id="PF00294">
    <property type="entry name" value="PfkB"/>
    <property type="match status" value="1"/>
</dbReference>
<keyword evidence="1" id="KW-0808">Transferase</keyword>
<dbReference type="Proteomes" id="UP000319836">
    <property type="component" value="Unassembled WGS sequence"/>
</dbReference>
<dbReference type="InterPro" id="IPR011611">
    <property type="entry name" value="PfkB_dom"/>
</dbReference>
<dbReference type="EMBL" id="VBPA01000066">
    <property type="protein sequence ID" value="TMQ72340.1"/>
    <property type="molecule type" value="Genomic_DNA"/>
</dbReference>
<evidence type="ECO:0000256" key="2">
    <source>
        <dbReference type="ARBA" id="ARBA00022777"/>
    </source>
</evidence>
<dbReference type="AlphaFoldDB" id="A0A538U905"/>
<dbReference type="InterPro" id="IPR002173">
    <property type="entry name" value="Carboh/pur_kinase_PfkB_CS"/>
</dbReference>
<dbReference type="GO" id="GO:0033786">
    <property type="term" value="F:heptose-1-phosphate adenylyltransferase activity"/>
    <property type="evidence" value="ECO:0007669"/>
    <property type="project" value="TreeGrafter"/>
</dbReference>